<dbReference type="EMBL" id="ARXS01000011">
    <property type="protein sequence ID" value="MCU5782901.1"/>
    <property type="molecule type" value="Genomic_DNA"/>
</dbReference>
<feature type="transmembrane region" description="Helical" evidence="5">
    <location>
        <begin position="450"/>
        <end position="469"/>
    </location>
</feature>
<keyword evidence="3 5" id="KW-1133">Transmembrane helix</keyword>
<dbReference type="Gene3D" id="1.20.1250.20">
    <property type="entry name" value="MFS general substrate transporter like domains"/>
    <property type="match status" value="1"/>
</dbReference>
<feature type="transmembrane region" description="Helical" evidence="5">
    <location>
        <begin position="371"/>
        <end position="397"/>
    </location>
</feature>
<dbReference type="Proteomes" id="UP001064106">
    <property type="component" value="Unassembled WGS sequence"/>
</dbReference>
<feature type="transmembrane region" description="Helical" evidence="5">
    <location>
        <begin position="20"/>
        <end position="41"/>
    </location>
</feature>
<feature type="transmembrane region" description="Helical" evidence="5">
    <location>
        <begin position="110"/>
        <end position="131"/>
    </location>
</feature>
<proteinExistence type="predicted"/>
<evidence type="ECO:0000256" key="5">
    <source>
        <dbReference type="SAM" id="Phobius"/>
    </source>
</evidence>
<dbReference type="Gene3D" id="1.20.1720.10">
    <property type="entry name" value="Multidrug resistance protein D"/>
    <property type="match status" value="1"/>
</dbReference>
<reference evidence="7" key="1">
    <citation type="submission" date="2012-09" db="EMBL/GenBank/DDBJ databases">
        <title>Genome Sequence of alkane-degrading Bacterium Alcanivorax balearicus MACL04.</title>
        <authorList>
            <person name="Lai Q."/>
            <person name="Shao Z."/>
        </authorList>
    </citation>
    <scope>NUCLEOTIDE SEQUENCE</scope>
    <source>
        <strain evidence="7">MACL04</strain>
    </source>
</reference>
<feature type="transmembrane region" description="Helical" evidence="5">
    <location>
        <begin position="85"/>
        <end position="104"/>
    </location>
</feature>
<accession>A0ABT2QZG6</accession>
<feature type="transmembrane region" description="Helical" evidence="5">
    <location>
        <begin position="234"/>
        <end position="254"/>
    </location>
</feature>
<dbReference type="CDD" id="cd17321">
    <property type="entry name" value="MFS_MMR_MDR_like"/>
    <property type="match status" value="1"/>
</dbReference>
<feature type="transmembrane region" description="Helical" evidence="5">
    <location>
        <begin position="53"/>
        <end position="73"/>
    </location>
</feature>
<feature type="transmembrane region" description="Helical" evidence="5">
    <location>
        <begin position="178"/>
        <end position="197"/>
    </location>
</feature>
<feature type="transmembrane region" description="Helical" evidence="5">
    <location>
        <begin position="418"/>
        <end position="438"/>
    </location>
</feature>
<evidence type="ECO:0000313" key="7">
    <source>
        <dbReference type="EMBL" id="MCU5782901.1"/>
    </source>
</evidence>
<keyword evidence="4 5" id="KW-0472">Membrane</keyword>
<dbReference type="InterPro" id="IPR011701">
    <property type="entry name" value="MFS"/>
</dbReference>
<dbReference type="PANTHER" id="PTHR42718:SF39">
    <property type="entry name" value="ACTINORHODIN TRANSPORTER-RELATED"/>
    <property type="match status" value="1"/>
</dbReference>
<dbReference type="PANTHER" id="PTHR42718">
    <property type="entry name" value="MAJOR FACILITATOR SUPERFAMILY MULTIDRUG TRANSPORTER MFSC"/>
    <property type="match status" value="1"/>
</dbReference>
<dbReference type="InterPro" id="IPR020846">
    <property type="entry name" value="MFS_dom"/>
</dbReference>
<evidence type="ECO:0000313" key="8">
    <source>
        <dbReference type="Proteomes" id="UP001064106"/>
    </source>
</evidence>
<dbReference type="PROSITE" id="PS50850">
    <property type="entry name" value="MFS"/>
    <property type="match status" value="1"/>
</dbReference>
<protein>
    <submittedName>
        <fullName evidence="7">Major facilitator superfamily protein</fullName>
    </submittedName>
</protein>
<comment type="caution">
    <text evidence="7">The sequence shown here is derived from an EMBL/GenBank/DDBJ whole genome shotgun (WGS) entry which is preliminary data.</text>
</comment>
<dbReference type="InterPro" id="IPR036259">
    <property type="entry name" value="MFS_trans_sf"/>
</dbReference>
<name>A0ABT2QZG6_9GAMM</name>
<feature type="transmembrane region" description="Helical" evidence="5">
    <location>
        <begin position="339"/>
        <end position="359"/>
    </location>
</feature>
<dbReference type="Pfam" id="PF07690">
    <property type="entry name" value="MFS_1"/>
    <property type="match status" value="1"/>
</dbReference>
<dbReference type="SUPFAM" id="SSF103473">
    <property type="entry name" value="MFS general substrate transporter"/>
    <property type="match status" value="1"/>
</dbReference>
<keyword evidence="2 5" id="KW-0812">Transmembrane</keyword>
<sequence length="483" mass="50887">MTSRSQLASPLSHGKGIPGLPVLLLGGFVTIFDLFVVNVAIPSMQRDLGASFAQIGFVLAGYELAFGALLITGGRLGDRFGRRRLYLWGMVLFTLASLLCGIAPTAEALIAARVFQGGAAALLFPQIYASLRVLYDADTQRRAFACLGMTLGLAAIAGQMLGGWLVHLDLAGLGWRSIFLVNLPIGLLTLMFGGRVAESRLEQRPDLDGAGVLLVAAGLTLLLVALLEGPARHWPLWSWGALALSGLLLAQFSVQQRRRQRRGHLPLVDMTLLRQPAFALGCVLVTLIYSTSSSFFLCFALLVQTGLGLDPFQAGALFAPASAGFMASSLLASRWVTRYGTATLVAGGGLYAVSLGLLIVQVKWTAEGGLLAWWIPVLIAVGFGQGLVMTPLLNLVLGVVPQRQAGMASGVISTLQQVGAALGVCAMGMLFLGTLRAAPAADPAAAHVDAFVIAMLYNLTAAALSCVLLQQLRRLGVDLRPDA</sequence>
<evidence type="ECO:0000256" key="2">
    <source>
        <dbReference type="ARBA" id="ARBA00022692"/>
    </source>
</evidence>
<feature type="transmembrane region" description="Helical" evidence="5">
    <location>
        <begin position="143"/>
        <end position="166"/>
    </location>
</feature>
<gene>
    <name evidence="7" type="ORF">MA04_02201</name>
</gene>
<comment type="subcellular location">
    <subcellularLocation>
        <location evidence="1">Membrane</location>
        <topology evidence="1">Multi-pass membrane protein</topology>
    </subcellularLocation>
</comment>
<evidence type="ECO:0000256" key="4">
    <source>
        <dbReference type="ARBA" id="ARBA00023136"/>
    </source>
</evidence>
<feature type="transmembrane region" description="Helical" evidence="5">
    <location>
        <begin position="209"/>
        <end position="228"/>
    </location>
</feature>
<feature type="transmembrane region" description="Helical" evidence="5">
    <location>
        <begin position="277"/>
        <end position="302"/>
    </location>
</feature>
<organism evidence="7 8">
    <name type="scientific">Alloalcanivorax balearicus MACL04</name>
    <dbReference type="NCBI Taxonomy" id="1177182"/>
    <lineage>
        <taxon>Bacteria</taxon>
        <taxon>Pseudomonadati</taxon>
        <taxon>Pseudomonadota</taxon>
        <taxon>Gammaproteobacteria</taxon>
        <taxon>Oceanospirillales</taxon>
        <taxon>Alcanivoracaceae</taxon>
        <taxon>Alloalcanivorax</taxon>
    </lineage>
</organism>
<evidence type="ECO:0000259" key="6">
    <source>
        <dbReference type="PROSITE" id="PS50850"/>
    </source>
</evidence>
<feature type="domain" description="Major facilitator superfamily (MFS) profile" evidence="6">
    <location>
        <begin position="19"/>
        <end position="473"/>
    </location>
</feature>
<keyword evidence="8" id="KW-1185">Reference proteome</keyword>
<evidence type="ECO:0000256" key="3">
    <source>
        <dbReference type="ARBA" id="ARBA00022989"/>
    </source>
</evidence>
<evidence type="ECO:0000256" key="1">
    <source>
        <dbReference type="ARBA" id="ARBA00004141"/>
    </source>
</evidence>
<feature type="transmembrane region" description="Helical" evidence="5">
    <location>
        <begin position="314"/>
        <end position="332"/>
    </location>
</feature>